<dbReference type="SUPFAM" id="SSF52540">
    <property type="entry name" value="P-loop containing nucleoside triphosphate hydrolases"/>
    <property type="match status" value="1"/>
</dbReference>
<dbReference type="InterPro" id="IPR027417">
    <property type="entry name" value="P-loop_NTPase"/>
</dbReference>
<accession>A0ABD0J4N0</accession>
<proteinExistence type="predicted"/>
<keyword evidence="4" id="KW-1185">Reference proteome</keyword>
<dbReference type="Pfam" id="PF13538">
    <property type="entry name" value="UvrD_C_2"/>
    <property type="match status" value="1"/>
</dbReference>
<gene>
    <name evidence="3" type="ORF">BaRGS_00038928</name>
</gene>
<organism evidence="3 4">
    <name type="scientific">Batillaria attramentaria</name>
    <dbReference type="NCBI Taxonomy" id="370345"/>
    <lineage>
        <taxon>Eukaryota</taxon>
        <taxon>Metazoa</taxon>
        <taxon>Spiralia</taxon>
        <taxon>Lophotrochozoa</taxon>
        <taxon>Mollusca</taxon>
        <taxon>Gastropoda</taxon>
        <taxon>Caenogastropoda</taxon>
        <taxon>Sorbeoconcha</taxon>
        <taxon>Cerithioidea</taxon>
        <taxon>Batillariidae</taxon>
        <taxon>Batillaria</taxon>
    </lineage>
</organism>
<dbReference type="AlphaFoldDB" id="A0ABD0J4N0"/>
<feature type="domain" description="UvrD-like helicase C-terminal" evidence="2">
    <location>
        <begin position="126"/>
        <end position="165"/>
    </location>
</feature>
<dbReference type="InterPro" id="IPR027785">
    <property type="entry name" value="UvrD-like_helicase_C"/>
</dbReference>
<evidence type="ECO:0000256" key="1">
    <source>
        <dbReference type="SAM" id="MobiDB-lite"/>
    </source>
</evidence>
<dbReference type="EMBL" id="JACVVK020000653">
    <property type="protein sequence ID" value="KAK7459745.1"/>
    <property type="molecule type" value="Genomic_DNA"/>
</dbReference>
<protein>
    <recommendedName>
        <fullName evidence="2">UvrD-like helicase C-terminal domain-containing protein</fullName>
    </recommendedName>
</protein>
<name>A0ABD0J4N0_9CAEN</name>
<dbReference type="InterPro" id="IPR051055">
    <property type="entry name" value="PIF1_helicase"/>
</dbReference>
<dbReference type="Gene3D" id="3.40.50.300">
    <property type="entry name" value="P-loop containing nucleotide triphosphate hydrolases"/>
    <property type="match status" value="1"/>
</dbReference>
<sequence length="207" mass="22582">MQYVSGLRASDTHGLPFQLNLKLSARYMITNNINTADGLVNGATGKLLKIDYGKRSDGSSVPVRVWMMFDDAKVGAEARQKSMPLARANRIPNTWTPIEPMCHVVKRKQSGGNLQILRKQFPLLPAMAVTIHKSQGDTYNQVVVHLSPGISRSVLYVACSRAKTADGLYLVGQFKPPKKHTRQRQSVNGNGPAAGTQASHSLCRVSG</sequence>
<comment type="caution">
    <text evidence="3">The sequence shown here is derived from an EMBL/GenBank/DDBJ whole genome shotgun (WGS) entry which is preliminary data.</text>
</comment>
<evidence type="ECO:0000259" key="2">
    <source>
        <dbReference type="Pfam" id="PF13538"/>
    </source>
</evidence>
<dbReference type="CDD" id="cd18809">
    <property type="entry name" value="SF1_C_RecD"/>
    <property type="match status" value="1"/>
</dbReference>
<dbReference type="Proteomes" id="UP001519460">
    <property type="component" value="Unassembled WGS sequence"/>
</dbReference>
<evidence type="ECO:0000313" key="3">
    <source>
        <dbReference type="EMBL" id="KAK7459745.1"/>
    </source>
</evidence>
<feature type="region of interest" description="Disordered" evidence="1">
    <location>
        <begin position="176"/>
        <end position="207"/>
    </location>
</feature>
<dbReference type="PANTHER" id="PTHR47642:SF5">
    <property type="entry name" value="ATP-DEPENDENT DNA HELICASE"/>
    <property type="match status" value="1"/>
</dbReference>
<reference evidence="3 4" key="1">
    <citation type="journal article" date="2023" name="Sci. Data">
        <title>Genome assembly of the Korean intertidal mud-creeper Batillaria attramentaria.</title>
        <authorList>
            <person name="Patra A.K."/>
            <person name="Ho P.T."/>
            <person name="Jun S."/>
            <person name="Lee S.J."/>
            <person name="Kim Y."/>
            <person name="Won Y.J."/>
        </authorList>
    </citation>
    <scope>NUCLEOTIDE SEQUENCE [LARGE SCALE GENOMIC DNA]</scope>
    <source>
        <strain evidence="3">Wonlab-2016</strain>
    </source>
</reference>
<evidence type="ECO:0000313" key="4">
    <source>
        <dbReference type="Proteomes" id="UP001519460"/>
    </source>
</evidence>
<dbReference type="PANTHER" id="PTHR47642">
    <property type="entry name" value="ATP-DEPENDENT DNA HELICASE"/>
    <property type="match status" value="1"/>
</dbReference>